<keyword evidence="4" id="KW-1185">Reference proteome</keyword>
<evidence type="ECO:0000313" key="4">
    <source>
        <dbReference type="Proteomes" id="UP000008524"/>
    </source>
</evidence>
<reference evidence="3 4" key="1">
    <citation type="journal article" date="2003" name="Nucleic Acids Res.">
        <title>The DNA sequence of chromosome I of an African trypanosome: gene content, chromosome organisation, recombination and polymorphism.</title>
        <authorList>
            <person name="Hall N."/>
            <person name="Berriman M."/>
            <person name="Lennard N.J."/>
            <person name="Harris B.R."/>
            <person name="Hertz-Fowler C."/>
            <person name="Bart-Delabesse E.N."/>
            <person name="Gerrare C.S."/>
            <person name="Atkin R.J."/>
            <person name="Barron A.J."/>
            <person name="Bowman S."/>
            <person name="Bray-Allen S.P."/>
            <person name="Bringaud F."/>
            <person name="Clark L.N."/>
            <person name="Corton C.H."/>
            <person name="Cronin A."/>
            <person name="Davies R."/>
            <person name="Doggett J."/>
            <person name="Fraser A."/>
            <person name="Gruter E."/>
            <person name="Hall S."/>
            <person name="Harper A.D."/>
            <person name="Kay M.P."/>
            <person name="Leech V."/>
            <person name="Mayes R."/>
            <person name="Price C."/>
            <person name="Quail M.A."/>
            <person name="Rabbinowitch E."/>
            <person name="Reitter C."/>
            <person name="Rutherford K."/>
            <person name="Sasse J."/>
            <person name="Sharp S."/>
            <person name="Shownkeen R."/>
            <person name="Macleod A."/>
            <person name="Taylor S."/>
            <person name="Tweedie A."/>
            <person name="Turner C.M.R."/>
            <person name="Tait A."/>
            <person name="Gull K."/>
            <person name="Barrell B."/>
            <person name="Melville S.E."/>
        </authorList>
    </citation>
    <scope>NUCLEOTIDE SEQUENCE [LARGE SCALE GENOMIC DNA]</scope>
    <source>
        <strain evidence="3 4">927/4 GUTat10.1</strain>
    </source>
</reference>
<dbReference type="Proteomes" id="UP000008524">
    <property type="component" value="Chromosome 1"/>
</dbReference>
<keyword evidence="2" id="KW-0812">Transmembrane</keyword>
<reference evidence="4" key="2">
    <citation type="journal article" date="2005" name="Science">
        <title>The genome of the African trypanosome Trypanosoma brucei.</title>
        <authorList>
            <person name="Berriman M."/>
            <person name="Ghedin E."/>
            <person name="Hertz-Fowler C."/>
            <person name="Blandin G."/>
            <person name="Renauld H."/>
            <person name="Bartholomeu D.C."/>
            <person name="Lennard N.J."/>
            <person name="Caler E."/>
            <person name="Hamlin N.E."/>
            <person name="Haas B."/>
            <person name="Bohme U."/>
            <person name="Hannick L."/>
            <person name="Aslett M.A."/>
            <person name="Shallom J."/>
            <person name="Marcello L."/>
            <person name="Hou L."/>
            <person name="Wickstead B."/>
            <person name="Alsmark U.C."/>
            <person name="Arrowsmith C."/>
            <person name="Atkin R.J."/>
            <person name="Barron A.J."/>
            <person name="Bringaud F."/>
            <person name="Brooks K."/>
            <person name="Carrington M."/>
            <person name="Cherevach I."/>
            <person name="Chillingworth T.J."/>
            <person name="Churcher C."/>
            <person name="Clark L.N."/>
            <person name="Corton C.H."/>
            <person name="Cronin A."/>
            <person name="Davies R.M."/>
            <person name="Doggett J."/>
            <person name="Djikeng A."/>
            <person name="Feldblyum T."/>
            <person name="Field M.C."/>
            <person name="Fraser A."/>
            <person name="Goodhead I."/>
            <person name="Hance Z."/>
            <person name="Harper D."/>
            <person name="Harris B.R."/>
            <person name="Hauser H."/>
            <person name="Hostetler J."/>
            <person name="Ivens A."/>
            <person name="Jagels K."/>
            <person name="Johnson D."/>
            <person name="Johnson J."/>
            <person name="Jones K."/>
            <person name="Kerhornou A.X."/>
            <person name="Koo H."/>
            <person name="Larke N."/>
            <person name="Landfear S."/>
            <person name="Larkin C."/>
            <person name="Leech V."/>
            <person name="Line A."/>
            <person name="Lord A."/>
            <person name="Macleod A."/>
            <person name="Mooney P.J."/>
            <person name="Moule S."/>
            <person name="Martin D.M."/>
            <person name="Morgan G.W."/>
            <person name="Mungall K."/>
            <person name="Norbertczak H."/>
            <person name="Ormond D."/>
            <person name="Pai G."/>
            <person name="Peacock C.S."/>
            <person name="Peterson J."/>
            <person name="Quail M.A."/>
            <person name="Rabbinowitsch E."/>
            <person name="Rajandream M.A."/>
            <person name="Reitter C."/>
            <person name="Salzberg S.L."/>
            <person name="Sanders M."/>
            <person name="Schobel S."/>
            <person name="Sharp S."/>
            <person name="Simmonds M."/>
            <person name="Simpson A.J."/>
            <person name="Tallon L."/>
            <person name="Turner C.M."/>
            <person name="Tait A."/>
            <person name="Tivey A.R."/>
            <person name="Van Aken S."/>
            <person name="Walker D."/>
            <person name="Wanless D."/>
            <person name="Wang S."/>
            <person name="White B."/>
            <person name="White O."/>
            <person name="Whitehead S."/>
            <person name="Woodward J."/>
            <person name="Wortman J."/>
            <person name="Adams M.D."/>
            <person name="Embley T.M."/>
            <person name="Gull K."/>
            <person name="Ullu E."/>
            <person name="Barry J.D."/>
            <person name="Fairlamb A.H."/>
            <person name="Opperdoes F."/>
            <person name="Barrell B.G."/>
            <person name="Donelson J.E."/>
            <person name="Hall N."/>
            <person name="Fraser C.M."/>
            <person name="Melville S.E."/>
            <person name="El-Sayed N.M."/>
        </authorList>
    </citation>
    <scope>NUCLEOTIDE SEQUENCE [LARGE SCALE GENOMIC DNA]</scope>
    <source>
        <strain evidence="4">927/4 GUTat10.1</strain>
    </source>
</reference>
<dbReference type="EMBL" id="AL929603">
    <property type="protein sequence ID" value="CAJ16080.1"/>
    <property type="molecule type" value="Genomic_DNA"/>
</dbReference>
<dbReference type="GeneID" id="4357204"/>
<feature type="transmembrane region" description="Helical" evidence="2">
    <location>
        <begin position="52"/>
        <end position="69"/>
    </location>
</feature>
<gene>
    <name evidence="3" type="ORF">TB927.1.1290</name>
</gene>
<dbReference type="AlphaFoldDB" id="Q4GZ90"/>
<dbReference type="InParanoid" id="Q4GZ90"/>
<evidence type="ECO:0000313" key="3">
    <source>
        <dbReference type="EMBL" id="CAJ16080.1"/>
    </source>
</evidence>
<protein>
    <submittedName>
        <fullName evidence="3">Uncharacterized protein</fullName>
    </submittedName>
</protein>
<evidence type="ECO:0000256" key="1">
    <source>
        <dbReference type="SAM" id="MobiDB-lite"/>
    </source>
</evidence>
<dbReference type="PaxDb" id="5691-CAJ16080"/>
<feature type="transmembrane region" description="Helical" evidence="2">
    <location>
        <begin position="76"/>
        <end position="95"/>
    </location>
</feature>
<accession>Q4GZ90</accession>
<evidence type="ECO:0000256" key="2">
    <source>
        <dbReference type="SAM" id="Phobius"/>
    </source>
</evidence>
<sequence length="107" mass="12204">MKMLATLGGVKKKKKKKKKEKKKRGFVGIFISKAIKRRTQMSLCGNIGESTAVVLMICFNFFSPFTFGFSINNSSLFYTLFPLSLSFFLLSFYVLQVSDDTYESCLH</sequence>
<keyword evidence="2" id="KW-1133">Transmembrane helix</keyword>
<proteinExistence type="predicted"/>
<dbReference type="RefSeq" id="XP_001218831.1">
    <property type="nucleotide sequence ID" value="XM_001218830.1"/>
</dbReference>
<name>Q4GZ90_TRYB2</name>
<dbReference type="KEGG" id="tbr:TB927.1.1290"/>
<organism evidence="3 4">
    <name type="scientific">Trypanosoma brucei brucei (strain 927/4 GUTat10.1)</name>
    <dbReference type="NCBI Taxonomy" id="185431"/>
    <lineage>
        <taxon>Eukaryota</taxon>
        <taxon>Discoba</taxon>
        <taxon>Euglenozoa</taxon>
        <taxon>Kinetoplastea</taxon>
        <taxon>Metakinetoplastina</taxon>
        <taxon>Trypanosomatida</taxon>
        <taxon>Trypanosomatidae</taxon>
        <taxon>Trypanosoma</taxon>
    </lineage>
</organism>
<keyword evidence="2" id="KW-0472">Membrane</keyword>
<feature type="compositionally biased region" description="Basic residues" evidence="1">
    <location>
        <begin position="10"/>
        <end position="23"/>
    </location>
</feature>
<feature type="region of interest" description="Disordered" evidence="1">
    <location>
        <begin position="1"/>
        <end position="23"/>
    </location>
</feature>